<evidence type="ECO:0000259" key="5">
    <source>
        <dbReference type="PROSITE" id="PS51063"/>
    </source>
</evidence>
<keyword evidence="7" id="KW-1185">Reference proteome</keyword>
<feature type="domain" description="HTH crp-type" evidence="5">
    <location>
        <begin position="155"/>
        <end position="227"/>
    </location>
</feature>
<dbReference type="SUPFAM" id="SSF51206">
    <property type="entry name" value="cAMP-binding domain-like"/>
    <property type="match status" value="1"/>
</dbReference>
<dbReference type="Proteomes" id="UP000005580">
    <property type="component" value="Unassembled WGS sequence"/>
</dbReference>
<keyword evidence="2" id="KW-0238">DNA-binding</keyword>
<organism evidence="6 7">
    <name type="scientific">Hoylesella oralis ATCC 33269</name>
    <dbReference type="NCBI Taxonomy" id="873533"/>
    <lineage>
        <taxon>Bacteria</taxon>
        <taxon>Pseudomonadati</taxon>
        <taxon>Bacteroidota</taxon>
        <taxon>Bacteroidia</taxon>
        <taxon>Bacteroidales</taxon>
        <taxon>Prevotellaceae</taxon>
        <taxon>Hoylesella</taxon>
    </lineage>
</organism>
<dbReference type="PANTHER" id="PTHR24567:SF74">
    <property type="entry name" value="HTH-TYPE TRANSCRIPTIONAL REGULATOR ARCR"/>
    <property type="match status" value="1"/>
</dbReference>
<dbReference type="PROSITE" id="PS50042">
    <property type="entry name" value="CNMP_BINDING_3"/>
    <property type="match status" value="1"/>
</dbReference>
<evidence type="ECO:0000256" key="1">
    <source>
        <dbReference type="ARBA" id="ARBA00023015"/>
    </source>
</evidence>
<dbReference type="GO" id="GO:0003677">
    <property type="term" value="F:DNA binding"/>
    <property type="evidence" value="ECO:0007669"/>
    <property type="project" value="UniProtKB-KW"/>
</dbReference>
<evidence type="ECO:0000313" key="6">
    <source>
        <dbReference type="EMBL" id="EFZ36092.1"/>
    </source>
</evidence>
<accession>E7RS91</accession>
<dbReference type="eggNOG" id="COG0664">
    <property type="taxonomic scope" value="Bacteria"/>
</dbReference>
<evidence type="ECO:0000259" key="4">
    <source>
        <dbReference type="PROSITE" id="PS50042"/>
    </source>
</evidence>
<dbReference type="InterPro" id="IPR036390">
    <property type="entry name" value="WH_DNA-bd_sf"/>
</dbReference>
<name>E7RS91_9BACT</name>
<dbReference type="InterPro" id="IPR036388">
    <property type="entry name" value="WH-like_DNA-bd_sf"/>
</dbReference>
<evidence type="ECO:0000256" key="3">
    <source>
        <dbReference type="ARBA" id="ARBA00023163"/>
    </source>
</evidence>
<protein>
    <submittedName>
        <fullName evidence="6">Cyclic nucleotide-binding domain protein</fullName>
    </submittedName>
</protein>
<dbReference type="SMART" id="SM00419">
    <property type="entry name" value="HTH_CRP"/>
    <property type="match status" value="1"/>
</dbReference>
<proteinExistence type="predicted"/>
<dbReference type="Pfam" id="PF00027">
    <property type="entry name" value="cNMP_binding"/>
    <property type="match status" value="1"/>
</dbReference>
<dbReference type="InterPro" id="IPR000595">
    <property type="entry name" value="cNMP-bd_dom"/>
</dbReference>
<dbReference type="EMBL" id="AEPE02000006">
    <property type="protein sequence ID" value="EFZ36092.1"/>
    <property type="molecule type" value="Genomic_DNA"/>
</dbReference>
<gene>
    <name evidence="6" type="ORF">HMPREF0663_12159</name>
</gene>
<evidence type="ECO:0000313" key="7">
    <source>
        <dbReference type="Proteomes" id="UP000005580"/>
    </source>
</evidence>
<dbReference type="HOGENOM" id="CLU_075053_0_3_10"/>
<dbReference type="SUPFAM" id="SSF46785">
    <property type="entry name" value="Winged helix' DNA-binding domain"/>
    <property type="match status" value="1"/>
</dbReference>
<dbReference type="AlphaFoldDB" id="E7RS91"/>
<dbReference type="CDD" id="cd00038">
    <property type="entry name" value="CAP_ED"/>
    <property type="match status" value="1"/>
</dbReference>
<dbReference type="STRING" id="28134.SAMN05444288_2240"/>
<dbReference type="Gene3D" id="2.60.120.10">
    <property type="entry name" value="Jelly Rolls"/>
    <property type="match status" value="1"/>
</dbReference>
<dbReference type="InterPro" id="IPR050397">
    <property type="entry name" value="Env_Response_Regulators"/>
</dbReference>
<dbReference type="PANTHER" id="PTHR24567">
    <property type="entry name" value="CRP FAMILY TRANSCRIPTIONAL REGULATORY PROTEIN"/>
    <property type="match status" value="1"/>
</dbReference>
<evidence type="ECO:0000256" key="2">
    <source>
        <dbReference type="ARBA" id="ARBA00023125"/>
    </source>
</evidence>
<dbReference type="GO" id="GO:0005829">
    <property type="term" value="C:cytosol"/>
    <property type="evidence" value="ECO:0007669"/>
    <property type="project" value="TreeGrafter"/>
</dbReference>
<dbReference type="GO" id="GO:0003700">
    <property type="term" value="F:DNA-binding transcription factor activity"/>
    <property type="evidence" value="ECO:0007669"/>
    <property type="project" value="TreeGrafter"/>
</dbReference>
<dbReference type="Pfam" id="PF13545">
    <property type="entry name" value="HTH_Crp_2"/>
    <property type="match status" value="1"/>
</dbReference>
<keyword evidence="1" id="KW-0805">Transcription regulation</keyword>
<dbReference type="SMART" id="SM00100">
    <property type="entry name" value="cNMP"/>
    <property type="match status" value="1"/>
</dbReference>
<feature type="domain" description="Cyclic nucleotide-binding" evidence="4">
    <location>
        <begin position="21"/>
        <end position="124"/>
    </location>
</feature>
<reference evidence="6" key="1">
    <citation type="submission" date="2011-01" db="EMBL/GenBank/DDBJ databases">
        <authorList>
            <person name="Muzny D."/>
            <person name="Qin X."/>
            <person name="Buhay C."/>
            <person name="Dugan-Rocha S."/>
            <person name="Ding Y."/>
            <person name="Chen G."/>
            <person name="Hawes A."/>
            <person name="Holder M."/>
            <person name="Jhangiani S."/>
            <person name="Johnson A."/>
            <person name="Khan Z."/>
            <person name="Li Z."/>
            <person name="Liu W."/>
            <person name="Liu X."/>
            <person name="Perez L."/>
            <person name="Shen H."/>
            <person name="Wang Q."/>
            <person name="Watt J."/>
            <person name="Xi L."/>
            <person name="Xin Y."/>
            <person name="Zhou J."/>
            <person name="Deng J."/>
            <person name="Jiang H."/>
            <person name="Liu Y."/>
            <person name="Qu J."/>
            <person name="Song X.-Z."/>
            <person name="Zhang L."/>
            <person name="Villasana D."/>
            <person name="Johnson A."/>
            <person name="Liu J."/>
            <person name="Liyanage D."/>
            <person name="Lorensuhewa L."/>
            <person name="Robinson T."/>
            <person name="Song A."/>
            <person name="Song B.-B."/>
            <person name="Dinh H."/>
            <person name="Thornton R."/>
            <person name="Coyle M."/>
            <person name="Francisco L."/>
            <person name="Jackson L."/>
            <person name="Javaid M."/>
            <person name="Korchina V."/>
            <person name="Kovar C."/>
            <person name="Mata R."/>
            <person name="Mathew T."/>
            <person name="Ngo R."/>
            <person name="Nguyen L."/>
            <person name="Nguyen N."/>
            <person name="Okwuonu G."/>
            <person name="Ongeri F."/>
            <person name="Pham C."/>
            <person name="Simmons D."/>
            <person name="Wilczek-Boney K."/>
            <person name="Hale W."/>
            <person name="Jakkamsetti A."/>
            <person name="Pham P."/>
            <person name="Ruth R."/>
            <person name="San Lucas F."/>
            <person name="Warren J."/>
            <person name="Zhang J."/>
            <person name="Zhao Z."/>
            <person name="Zhou C."/>
            <person name="Zhu D."/>
            <person name="Lee S."/>
            <person name="Bess C."/>
            <person name="Blankenburg K."/>
            <person name="Forbes L."/>
            <person name="Fu Q."/>
            <person name="Gubbala S."/>
            <person name="Hirani K."/>
            <person name="Jayaseelan J.C."/>
            <person name="Lara F."/>
            <person name="Munidasa M."/>
            <person name="Palculict T."/>
            <person name="Patil S."/>
            <person name="Pu L.-L."/>
            <person name="Saada N."/>
            <person name="Tang L."/>
            <person name="Weissenberger G."/>
            <person name="Zhu Y."/>
            <person name="Hemphill L."/>
            <person name="Shang Y."/>
            <person name="Youmans B."/>
            <person name="Ayvaz T."/>
            <person name="Ross M."/>
            <person name="Santibanez J."/>
            <person name="Aqrawi P."/>
            <person name="Gross S."/>
            <person name="Joshi V."/>
            <person name="Fowler G."/>
            <person name="Nazareth L."/>
            <person name="Reid J."/>
            <person name="Worley K."/>
            <person name="Petrosino J."/>
            <person name="Highlander S."/>
            <person name="Gibbs R."/>
        </authorList>
    </citation>
    <scope>NUCLEOTIDE SEQUENCE [LARGE SCALE GENOMIC DNA]</scope>
    <source>
        <strain evidence="6">ATCC 33269</strain>
    </source>
</reference>
<dbReference type="InterPro" id="IPR018490">
    <property type="entry name" value="cNMP-bd_dom_sf"/>
</dbReference>
<dbReference type="InterPro" id="IPR014710">
    <property type="entry name" value="RmlC-like_jellyroll"/>
</dbReference>
<dbReference type="PROSITE" id="PS51063">
    <property type="entry name" value="HTH_CRP_2"/>
    <property type="match status" value="1"/>
</dbReference>
<comment type="caution">
    <text evidence="6">The sequence shown here is derived from an EMBL/GenBank/DDBJ whole genome shotgun (WGS) entry which is preliminary data.</text>
</comment>
<keyword evidence="3" id="KW-0804">Transcription</keyword>
<sequence>MYMSTDKELTKNEIVDAIARLWNPLTKSQRQALKENISVKYLKKKDLIYNKLETPTDLICLLQGKVKVYKEALNGRNQIVRIIKPIDFFGYRAYFANEYYKTSAKAFEPSTVAFIPMRFVIQLIKENFHIGFFIINRLSKELGTSDERIINLTQKHIRGRLAETLIYLRDNYGVEPDGATLSIRLRREDIADLSNMTTSNVIRTLSTFSKEHLIETKGRSIKILNENALSKISKIG</sequence>
<dbReference type="Gene3D" id="1.10.10.10">
    <property type="entry name" value="Winged helix-like DNA-binding domain superfamily/Winged helix DNA-binding domain"/>
    <property type="match status" value="1"/>
</dbReference>
<dbReference type="InterPro" id="IPR012318">
    <property type="entry name" value="HTH_CRP"/>
</dbReference>